<name>A0A0A9G9G0_ARUDO</name>
<sequence length="34" mass="3770">METQETCKWATELKHMAASKTQSNTMQTETGGIP</sequence>
<proteinExistence type="predicted"/>
<dbReference type="AlphaFoldDB" id="A0A0A9G9G0"/>
<protein>
    <submittedName>
        <fullName evidence="1">Uncharacterized protein</fullName>
    </submittedName>
</protein>
<reference evidence="1" key="2">
    <citation type="journal article" date="2015" name="Data Brief">
        <title>Shoot transcriptome of the giant reed, Arundo donax.</title>
        <authorList>
            <person name="Barrero R.A."/>
            <person name="Guerrero F.D."/>
            <person name="Moolhuijzen P."/>
            <person name="Goolsby J.A."/>
            <person name="Tidwell J."/>
            <person name="Bellgard S.E."/>
            <person name="Bellgard M.I."/>
        </authorList>
    </citation>
    <scope>NUCLEOTIDE SEQUENCE</scope>
    <source>
        <tissue evidence="1">Shoot tissue taken approximately 20 cm above the soil surface</tissue>
    </source>
</reference>
<organism evidence="1">
    <name type="scientific">Arundo donax</name>
    <name type="common">Giant reed</name>
    <name type="synonym">Donax arundinaceus</name>
    <dbReference type="NCBI Taxonomy" id="35708"/>
    <lineage>
        <taxon>Eukaryota</taxon>
        <taxon>Viridiplantae</taxon>
        <taxon>Streptophyta</taxon>
        <taxon>Embryophyta</taxon>
        <taxon>Tracheophyta</taxon>
        <taxon>Spermatophyta</taxon>
        <taxon>Magnoliopsida</taxon>
        <taxon>Liliopsida</taxon>
        <taxon>Poales</taxon>
        <taxon>Poaceae</taxon>
        <taxon>PACMAD clade</taxon>
        <taxon>Arundinoideae</taxon>
        <taxon>Arundineae</taxon>
        <taxon>Arundo</taxon>
    </lineage>
</organism>
<accession>A0A0A9G9G0</accession>
<reference evidence="1" key="1">
    <citation type="submission" date="2014-09" db="EMBL/GenBank/DDBJ databases">
        <authorList>
            <person name="Magalhaes I.L.F."/>
            <person name="Oliveira U."/>
            <person name="Santos F.R."/>
            <person name="Vidigal T.H.D.A."/>
            <person name="Brescovit A.D."/>
            <person name="Santos A.J."/>
        </authorList>
    </citation>
    <scope>NUCLEOTIDE SEQUENCE</scope>
    <source>
        <tissue evidence="1">Shoot tissue taken approximately 20 cm above the soil surface</tissue>
    </source>
</reference>
<evidence type="ECO:0000313" key="1">
    <source>
        <dbReference type="EMBL" id="JAE19176.1"/>
    </source>
</evidence>
<dbReference type="EMBL" id="GBRH01178720">
    <property type="protein sequence ID" value="JAE19176.1"/>
    <property type="molecule type" value="Transcribed_RNA"/>
</dbReference>